<evidence type="ECO:0000313" key="5">
    <source>
        <dbReference type="Proteomes" id="UP000426265"/>
    </source>
</evidence>
<protein>
    <submittedName>
        <fullName evidence="4">Uncharacterized protein</fullName>
    </submittedName>
</protein>
<evidence type="ECO:0000313" key="4">
    <source>
        <dbReference type="EMBL" id="VYS54685.1"/>
    </source>
</evidence>
<accession>A0A654F0W5</accession>
<dbReference type="EMBL" id="CACSHJ010000088">
    <property type="protein sequence ID" value="CAA0375117.1"/>
    <property type="molecule type" value="Genomic_DNA"/>
</dbReference>
<dbReference type="GeneID" id="6241273"/>
<dbReference type="KEGG" id="ath:AT2G36854"/>
<sequence>MSLKRVKHHGTKREDEETRIARAGGFEPGCDGGVSDGIYGGFKKTSRFDSFVKWVFSKKIK</sequence>
<dbReference type="SMR" id="A0A654F0W5"/>
<organism evidence="4 5">
    <name type="scientific">Arabidopsis thaliana</name>
    <name type="common">Mouse-ear cress</name>
    <dbReference type="NCBI Taxonomy" id="3702"/>
    <lineage>
        <taxon>Eukaryota</taxon>
        <taxon>Viridiplantae</taxon>
        <taxon>Streptophyta</taxon>
        <taxon>Embryophyta</taxon>
        <taxon>Tracheophyta</taxon>
        <taxon>Spermatophyta</taxon>
        <taxon>Magnoliopsida</taxon>
        <taxon>eudicotyledons</taxon>
        <taxon>Gunneridae</taxon>
        <taxon>Pentapetalae</taxon>
        <taxon>rosids</taxon>
        <taxon>malvids</taxon>
        <taxon>Brassicales</taxon>
        <taxon>Brassicaceae</taxon>
        <taxon>Camelineae</taxon>
        <taxon>Arabidopsis</taxon>
    </lineage>
</organism>
<dbReference type="OrthoDB" id="1023474at2759"/>
<reference evidence="4 5" key="1">
    <citation type="submission" date="2019-11" db="EMBL/GenBank/DDBJ databases">
        <authorList>
            <person name="Jiao W.-B."/>
            <person name="Schneeberger K."/>
        </authorList>
    </citation>
    <scope>NUCLEOTIDE SEQUENCE [LARGE SCALE GENOMIC DNA]</scope>
    <source>
        <strain evidence="5">cv. An-1</strain>
        <strain evidence="6">cv. C24</strain>
    </source>
</reference>
<evidence type="ECO:0000313" key="2">
    <source>
        <dbReference type="Araport" id="AT2G36854"/>
    </source>
</evidence>
<feature type="compositionally biased region" description="Basic residues" evidence="1">
    <location>
        <begin position="1"/>
        <end position="11"/>
    </location>
</feature>
<gene>
    <name evidence="2" type="ordered locus">At2g36854</name>
    <name evidence="4" type="ORF">AN1_LOCUS10140</name>
    <name evidence="3" type="ORF">C24_LOCUS9987</name>
</gene>
<dbReference type="RefSeq" id="NP_001118457.1">
    <property type="nucleotide sequence ID" value="NM_001124985.1"/>
</dbReference>
<dbReference type="Proteomes" id="UP000434276">
    <property type="component" value="Unassembled WGS sequence"/>
</dbReference>
<feature type="region of interest" description="Disordered" evidence="1">
    <location>
        <begin position="1"/>
        <end position="24"/>
    </location>
</feature>
<evidence type="ECO:0000313" key="6">
    <source>
        <dbReference type="Proteomes" id="UP000434276"/>
    </source>
</evidence>
<name>A0A654F0W5_ARATH</name>
<dbReference type="AlphaFoldDB" id="A0A654F0W5"/>
<proteinExistence type="predicted"/>
<dbReference type="Araport" id="AT2G36854"/>
<dbReference type="Proteomes" id="UP000426265">
    <property type="component" value="Unassembled WGS sequence"/>
</dbReference>
<dbReference type="EMBL" id="CACRSJ010000105">
    <property type="protein sequence ID" value="VYS54685.1"/>
    <property type="molecule type" value="Genomic_DNA"/>
</dbReference>
<evidence type="ECO:0000313" key="3">
    <source>
        <dbReference type="EMBL" id="CAA0375117.1"/>
    </source>
</evidence>
<evidence type="ECO:0000256" key="1">
    <source>
        <dbReference type="SAM" id="MobiDB-lite"/>
    </source>
</evidence>